<dbReference type="SUPFAM" id="SSF46579">
    <property type="entry name" value="Prefoldin"/>
    <property type="match status" value="1"/>
</dbReference>
<dbReference type="SMART" id="SM00443">
    <property type="entry name" value="G_patch"/>
    <property type="match status" value="1"/>
</dbReference>
<dbReference type="PROSITE" id="PS50297">
    <property type="entry name" value="ANK_REP_REGION"/>
    <property type="match status" value="1"/>
</dbReference>
<dbReference type="Proteomes" id="UP001292094">
    <property type="component" value="Unassembled WGS sequence"/>
</dbReference>
<keyword evidence="1" id="KW-0040">ANK repeat</keyword>
<protein>
    <recommendedName>
        <fullName evidence="4">G-patch domain-containing protein</fullName>
    </recommendedName>
</protein>
<feature type="compositionally biased region" description="Polar residues" evidence="3">
    <location>
        <begin position="96"/>
        <end position="107"/>
    </location>
</feature>
<sequence>MDNKDLHPNWKALATASLKWKVFVQAKEDTASTEIGKVKERETTKVCPSLNGEGAQRFYESLLESCSSQALICKPTEGRGNKAKSTNRDERDDTEPQGSRNQSTTVSANGAYSQVLAQGAVTKCPRLMNKAFRCAQDNDVAVLRDLLNTGLNVNTKDTYGWSLLMVASCAGATDAVKILLDAGARVGVRDSKGNTALYLATTKRHDKTIEMLISASKGRRSDGSSLDDGNTRNLTEGTETREFFCDVCNIVIKEATKKQHITSITHQFCLGIVQQQTMYGIPPSNKGYQLLVNHGWDEDRGLGPGNQGMKFPIKTVLKRDRMGLGSEQKSTPRLEKYTIWMATKTPEMVQQYLSEVESAAEEVMTTQQEVVTLDRRRNTNREALRSLRSNAAASATTGTGGRSWICVGNMFLRMPREFVVESIEKEQKQLDTEINNLRNSLRGKVNKLNDLEGKEETRGTSLRPLSQDEWCAVRQALGK</sequence>
<gene>
    <name evidence="5" type="ORF">Pmani_033324</name>
</gene>
<dbReference type="PANTHER" id="PTHR20923:SF1">
    <property type="entry name" value="G PATCH DOMAIN AND ANKYRIN REPEAT-CONTAINING PROTEIN 1"/>
    <property type="match status" value="1"/>
</dbReference>
<dbReference type="Gene3D" id="1.25.40.20">
    <property type="entry name" value="Ankyrin repeat-containing domain"/>
    <property type="match status" value="1"/>
</dbReference>
<dbReference type="PANTHER" id="PTHR20923">
    <property type="entry name" value="BAT4 PROTEIN-RELATED"/>
    <property type="match status" value="1"/>
</dbReference>
<feature type="domain" description="G-patch" evidence="4">
    <location>
        <begin position="283"/>
        <end position="329"/>
    </location>
</feature>
<proteinExistence type="predicted"/>
<feature type="coiled-coil region" evidence="2">
    <location>
        <begin position="420"/>
        <end position="454"/>
    </location>
</feature>
<feature type="compositionally biased region" description="Basic and acidic residues" evidence="3">
    <location>
        <begin position="77"/>
        <end position="91"/>
    </location>
</feature>
<evidence type="ECO:0000256" key="3">
    <source>
        <dbReference type="SAM" id="MobiDB-lite"/>
    </source>
</evidence>
<dbReference type="InterPro" id="IPR036770">
    <property type="entry name" value="Ankyrin_rpt-contain_sf"/>
</dbReference>
<dbReference type="Pfam" id="PF12796">
    <property type="entry name" value="Ank_2"/>
    <property type="match status" value="1"/>
</dbReference>
<dbReference type="AlphaFoldDB" id="A0AAE1NRU7"/>
<dbReference type="InterPro" id="IPR000467">
    <property type="entry name" value="G_patch_dom"/>
</dbReference>
<evidence type="ECO:0000259" key="4">
    <source>
        <dbReference type="PROSITE" id="PS50174"/>
    </source>
</evidence>
<keyword evidence="6" id="KW-1185">Reference proteome</keyword>
<dbReference type="EMBL" id="JAWZYT010004385">
    <property type="protein sequence ID" value="KAK4294025.1"/>
    <property type="molecule type" value="Genomic_DNA"/>
</dbReference>
<accession>A0AAE1NRU7</accession>
<dbReference type="InterPro" id="IPR039146">
    <property type="entry name" value="GPANK1"/>
</dbReference>
<feature type="repeat" description="ANK" evidence="1">
    <location>
        <begin position="159"/>
        <end position="191"/>
    </location>
</feature>
<evidence type="ECO:0000256" key="1">
    <source>
        <dbReference type="PROSITE-ProRule" id="PRU00023"/>
    </source>
</evidence>
<name>A0AAE1NRU7_9EUCA</name>
<organism evidence="5 6">
    <name type="scientific">Petrolisthes manimaculis</name>
    <dbReference type="NCBI Taxonomy" id="1843537"/>
    <lineage>
        <taxon>Eukaryota</taxon>
        <taxon>Metazoa</taxon>
        <taxon>Ecdysozoa</taxon>
        <taxon>Arthropoda</taxon>
        <taxon>Crustacea</taxon>
        <taxon>Multicrustacea</taxon>
        <taxon>Malacostraca</taxon>
        <taxon>Eumalacostraca</taxon>
        <taxon>Eucarida</taxon>
        <taxon>Decapoda</taxon>
        <taxon>Pleocyemata</taxon>
        <taxon>Anomura</taxon>
        <taxon>Galatheoidea</taxon>
        <taxon>Porcellanidae</taxon>
        <taxon>Petrolisthes</taxon>
    </lineage>
</organism>
<dbReference type="PROSITE" id="PS50174">
    <property type="entry name" value="G_PATCH"/>
    <property type="match status" value="1"/>
</dbReference>
<evidence type="ECO:0000313" key="5">
    <source>
        <dbReference type="EMBL" id="KAK4294025.1"/>
    </source>
</evidence>
<comment type="caution">
    <text evidence="5">The sequence shown here is derived from an EMBL/GenBank/DDBJ whole genome shotgun (WGS) entry which is preliminary data.</text>
</comment>
<dbReference type="PROSITE" id="PS50088">
    <property type="entry name" value="ANK_REPEAT"/>
    <property type="match status" value="1"/>
</dbReference>
<dbReference type="SUPFAM" id="SSF48403">
    <property type="entry name" value="Ankyrin repeat"/>
    <property type="match status" value="1"/>
</dbReference>
<keyword evidence="2" id="KW-0175">Coiled coil</keyword>
<feature type="region of interest" description="Disordered" evidence="3">
    <location>
        <begin position="77"/>
        <end position="107"/>
    </location>
</feature>
<dbReference type="GO" id="GO:0003676">
    <property type="term" value="F:nucleic acid binding"/>
    <property type="evidence" value="ECO:0007669"/>
    <property type="project" value="InterPro"/>
</dbReference>
<dbReference type="CDD" id="cd22860">
    <property type="entry name" value="PDRG1"/>
    <property type="match status" value="1"/>
</dbReference>
<evidence type="ECO:0000313" key="6">
    <source>
        <dbReference type="Proteomes" id="UP001292094"/>
    </source>
</evidence>
<evidence type="ECO:0000256" key="2">
    <source>
        <dbReference type="SAM" id="Coils"/>
    </source>
</evidence>
<dbReference type="SMART" id="SM00248">
    <property type="entry name" value="ANK"/>
    <property type="match status" value="2"/>
</dbReference>
<dbReference type="InterPro" id="IPR002110">
    <property type="entry name" value="Ankyrin_rpt"/>
</dbReference>
<reference evidence="5" key="1">
    <citation type="submission" date="2023-11" db="EMBL/GenBank/DDBJ databases">
        <title>Genome assemblies of two species of porcelain crab, Petrolisthes cinctipes and Petrolisthes manimaculis (Anomura: Porcellanidae).</title>
        <authorList>
            <person name="Angst P."/>
        </authorList>
    </citation>
    <scope>NUCLEOTIDE SEQUENCE</scope>
    <source>
        <strain evidence="5">PB745_02</strain>
        <tissue evidence="5">Gill</tissue>
    </source>
</reference>
<dbReference type="Pfam" id="PF01585">
    <property type="entry name" value="G-patch"/>
    <property type="match status" value="1"/>
</dbReference>